<evidence type="ECO:0000313" key="2">
    <source>
        <dbReference type="Proteomes" id="UP001159428"/>
    </source>
</evidence>
<proteinExistence type="predicted"/>
<keyword evidence="2" id="KW-1185">Reference proteome</keyword>
<dbReference type="Proteomes" id="UP001159428">
    <property type="component" value="Unassembled WGS sequence"/>
</dbReference>
<reference evidence="1 2" key="1">
    <citation type="submission" date="2022-05" db="EMBL/GenBank/DDBJ databases">
        <authorList>
            <consortium name="Genoscope - CEA"/>
            <person name="William W."/>
        </authorList>
    </citation>
    <scope>NUCLEOTIDE SEQUENCE [LARGE SCALE GENOMIC DNA]</scope>
</reference>
<accession>A0AAU9XIX9</accession>
<dbReference type="EMBL" id="CALNXJ010000044">
    <property type="protein sequence ID" value="CAH3148071.1"/>
    <property type="molecule type" value="Genomic_DNA"/>
</dbReference>
<dbReference type="AlphaFoldDB" id="A0AAU9XIX9"/>
<organism evidence="1 2">
    <name type="scientific">Pocillopora meandrina</name>
    <dbReference type="NCBI Taxonomy" id="46732"/>
    <lineage>
        <taxon>Eukaryota</taxon>
        <taxon>Metazoa</taxon>
        <taxon>Cnidaria</taxon>
        <taxon>Anthozoa</taxon>
        <taxon>Hexacorallia</taxon>
        <taxon>Scleractinia</taxon>
        <taxon>Astrocoeniina</taxon>
        <taxon>Pocilloporidae</taxon>
        <taxon>Pocillopora</taxon>
    </lineage>
</organism>
<evidence type="ECO:0000313" key="1">
    <source>
        <dbReference type="EMBL" id="CAH3148071.1"/>
    </source>
</evidence>
<name>A0AAU9XIX9_9CNID</name>
<gene>
    <name evidence="1" type="ORF">PMEA_00023672</name>
</gene>
<comment type="caution">
    <text evidence="1">The sequence shown here is derived from an EMBL/GenBank/DDBJ whole genome shotgun (WGS) entry which is preliminary data.</text>
</comment>
<sequence length="158" mass="17743">MTTTAKGKGSSVVKEVVDTINGLGIFPNDHKFLCRIAWVESKYGEDPGTYRRGYHGGIWQVDEIGYRETVIQKGLKKYWDKIEAELDIDWTSTSWADLEKPLYSGLAARLFLARLSAPIPRDLTGQAQYWKTHYNTEAGSGTVQKFIDDVKHAKGCAV</sequence>
<protein>
    <submittedName>
        <fullName evidence="1">Uncharacterized protein</fullName>
    </submittedName>
</protein>